<dbReference type="EMBL" id="AP010872">
    <property type="protein sequence ID" value="BAH83348.1"/>
    <property type="molecule type" value="Genomic_DNA"/>
</dbReference>
<dbReference type="InterPro" id="IPR003714">
    <property type="entry name" value="PhoH"/>
</dbReference>
<evidence type="ECO:0000256" key="2">
    <source>
        <dbReference type="ARBA" id="ARBA00010393"/>
    </source>
</evidence>
<comment type="similarity">
    <text evidence="2">Belongs to the PhoH family.</text>
</comment>
<dbReference type="SUPFAM" id="SSF52540">
    <property type="entry name" value="P-loop containing nucleoside triphosphate hydrolases"/>
    <property type="match status" value="1"/>
</dbReference>
<evidence type="ECO:0000256" key="3">
    <source>
        <dbReference type="ARBA" id="ARBA00022490"/>
    </source>
</evidence>
<keyword evidence="9" id="KW-1185">Reference proteome</keyword>
<dbReference type="Gene3D" id="3.40.50.300">
    <property type="entry name" value="P-loop containing nucleotide triphosphate hydrolases"/>
    <property type="match status" value="1"/>
</dbReference>
<dbReference type="FunFam" id="3.40.50.300:FF:000013">
    <property type="entry name" value="PhoH family ATPase"/>
    <property type="match status" value="1"/>
</dbReference>
<dbReference type="OrthoDB" id="9805148at2"/>
<evidence type="ECO:0000256" key="5">
    <source>
        <dbReference type="ARBA" id="ARBA00022840"/>
    </source>
</evidence>
<sequence>MNIENVEIRLEPSDQSRLMSLCGPCDDNIKQLEHRLGIKITYHNNIFKLSGFSLFVNLAANTLRNLYIDTAPINGNIPDILPENIHLAIKENNSLQNISKEILEYSKFINITTKRGLVRPRTINQTKYLINILKHDITFGIGPAGTGKTYLAVAVAVNELNHKKVRHILLTRPVVEAGEKLGFLPGDFTQKVDPYLRPLYDALFEMIGFEQVEKLLKRNIIEIAPLAYMRGRTLNDSFIILDEAQNTTIEQMKMFLTRLGFNSKAVITGDITQVDLPQSARSGLYNAIQVLAKVKNISLNFFSSEDVVRHPLVARIVEAYDAWAKKYVNKS</sequence>
<keyword evidence="5" id="KW-0067">ATP-binding</keyword>
<name>C5WDE2_9ENTR</name>
<dbReference type="AlphaFoldDB" id="C5WDE2"/>
<evidence type="ECO:0000259" key="7">
    <source>
        <dbReference type="Pfam" id="PF02562"/>
    </source>
</evidence>
<dbReference type="PANTHER" id="PTHR30473">
    <property type="entry name" value="PROTEIN PHOH"/>
    <property type="match status" value="1"/>
</dbReference>
<dbReference type="STRING" id="476281.ICMP_501"/>
<keyword evidence="3" id="KW-0963">Cytoplasm</keyword>
<gene>
    <name evidence="8" type="primary">ybeZ</name>
    <name evidence="8" type="ORF">ICMP_501</name>
</gene>
<proteinExistence type="inferred from homology"/>
<dbReference type="Pfam" id="PF02562">
    <property type="entry name" value="PhoH"/>
    <property type="match status" value="1"/>
</dbReference>
<evidence type="ECO:0000313" key="9">
    <source>
        <dbReference type="Proteomes" id="UP000061704"/>
    </source>
</evidence>
<reference evidence="8 9" key="1">
    <citation type="journal article" date="2011" name="Genome Biol. Evol.">
        <title>Reductive evolution of bacterial genome in insect gut environment.</title>
        <authorList>
            <person name="Nikoh N."/>
            <person name="Hosokawa T."/>
            <person name="Ohshima K."/>
            <person name="Hattori M."/>
            <person name="Fukatsu T."/>
        </authorList>
    </citation>
    <scope>NUCLEOTIDE SEQUENCE [LARGE SCALE GENOMIC DNA]</scope>
    <source>
        <strain evidence="8 9">Mpkobe</strain>
    </source>
</reference>
<organism evidence="8 9">
    <name type="scientific">Candidatus Ishikawaella capsulata Mpkobe</name>
    <dbReference type="NCBI Taxonomy" id="476281"/>
    <lineage>
        <taxon>Bacteria</taxon>
        <taxon>Pseudomonadati</taxon>
        <taxon>Pseudomonadota</taxon>
        <taxon>Gammaproteobacteria</taxon>
        <taxon>Enterobacterales</taxon>
        <taxon>Enterobacteriaceae</taxon>
        <taxon>Candidatus Ishikawella</taxon>
    </lineage>
</organism>
<dbReference type="HOGENOM" id="CLU_051654_0_1_6"/>
<dbReference type="InterPro" id="IPR051451">
    <property type="entry name" value="PhoH2-like"/>
</dbReference>
<evidence type="ECO:0000256" key="6">
    <source>
        <dbReference type="ARBA" id="ARBA00039970"/>
    </source>
</evidence>
<accession>C5WDE2</accession>
<dbReference type="PANTHER" id="PTHR30473:SF1">
    <property type="entry name" value="PHOH-LIKE PROTEIN"/>
    <property type="match status" value="1"/>
</dbReference>
<keyword evidence="4" id="KW-0547">Nucleotide-binding</keyword>
<evidence type="ECO:0000313" key="8">
    <source>
        <dbReference type="EMBL" id="BAH83348.1"/>
    </source>
</evidence>
<dbReference type="GO" id="GO:0005829">
    <property type="term" value="C:cytosol"/>
    <property type="evidence" value="ECO:0007669"/>
    <property type="project" value="TreeGrafter"/>
</dbReference>
<evidence type="ECO:0000256" key="1">
    <source>
        <dbReference type="ARBA" id="ARBA00004496"/>
    </source>
</evidence>
<dbReference type="KEGG" id="icp:ICMP_501"/>
<protein>
    <recommendedName>
        <fullName evidence="6">PhoH-like protein</fullName>
    </recommendedName>
</protein>
<comment type="subcellular location">
    <subcellularLocation>
        <location evidence="1">Cytoplasm</location>
    </subcellularLocation>
</comment>
<evidence type="ECO:0000256" key="4">
    <source>
        <dbReference type="ARBA" id="ARBA00022741"/>
    </source>
</evidence>
<dbReference type="Proteomes" id="UP000061704">
    <property type="component" value="Chromosome"/>
</dbReference>
<dbReference type="InterPro" id="IPR027417">
    <property type="entry name" value="P-loop_NTPase"/>
</dbReference>
<dbReference type="GO" id="GO:0005524">
    <property type="term" value="F:ATP binding"/>
    <property type="evidence" value="ECO:0007669"/>
    <property type="project" value="UniProtKB-KW"/>
</dbReference>
<feature type="domain" description="PhoH-like protein" evidence="7">
    <location>
        <begin position="118"/>
        <end position="321"/>
    </location>
</feature>